<accession>A0A8B7WEW1</accession>
<evidence type="ECO:0000256" key="1">
    <source>
        <dbReference type="RuleBase" id="RU000411"/>
    </source>
</evidence>
<dbReference type="CDD" id="cd19587">
    <property type="entry name" value="serpinA16_HongrES1-like"/>
    <property type="match status" value="1"/>
</dbReference>
<dbReference type="Gene3D" id="2.30.39.10">
    <property type="entry name" value="Alpha-1-antitrypsin, domain 1"/>
    <property type="match status" value="1"/>
</dbReference>
<dbReference type="GO" id="GO:0005615">
    <property type="term" value="C:extracellular space"/>
    <property type="evidence" value="ECO:0007669"/>
    <property type="project" value="InterPro"/>
</dbReference>
<dbReference type="PANTHER" id="PTHR11461">
    <property type="entry name" value="SERINE PROTEASE INHIBITOR, SERPIN"/>
    <property type="match status" value="1"/>
</dbReference>
<evidence type="ECO:0000259" key="3">
    <source>
        <dbReference type="SMART" id="SM00093"/>
    </source>
</evidence>
<organism evidence="4">
    <name type="scientific">Castor canadensis</name>
    <name type="common">American beaver</name>
    <dbReference type="NCBI Taxonomy" id="51338"/>
    <lineage>
        <taxon>Eukaryota</taxon>
        <taxon>Metazoa</taxon>
        <taxon>Chordata</taxon>
        <taxon>Craniata</taxon>
        <taxon>Vertebrata</taxon>
        <taxon>Euteleostomi</taxon>
        <taxon>Mammalia</taxon>
        <taxon>Eutheria</taxon>
        <taxon>Euarchontoglires</taxon>
        <taxon>Glires</taxon>
        <taxon>Rodentia</taxon>
        <taxon>Castorimorpha</taxon>
        <taxon>Castoridae</taxon>
        <taxon>Castor</taxon>
    </lineage>
</organism>
<dbReference type="InterPro" id="IPR042178">
    <property type="entry name" value="Serpin_sf_1"/>
</dbReference>
<dbReference type="FunFam" id="3.30.497.10:FF:000001">
    <property type="entry name" value="Serine protease inhibitor"/>
    <property type="match status" value="1"/>
</dbReference>
<comment type="similarity">
    <text evidence="1">Belongs to the serpin family.</text>
</comment>
<gene>
    <name evidence="4" type="primary">LOC109700270</name>
</gene>
<dbReference type="AlphaFoldDB" id="A0A8B7WEW1"/>
<dbReference type="InterPro" id="IPR000215">
    <property type="entry name" value="Serpin_fam"/>
</dbReference>
<dbReference type="KEGG" id="ccan:109700270"/>
<dbReference type="PANTHER" id="PTHR11461:SF160">
    <property type="entry name" value="SERINE (OR CYSTEINE) PEPTIDASE INHIBITOR, CLADE A (ALPHA-1 ANTIPROTEINASE, ANTITRYPSIN), MEMBER 16"/>
    <property type="match status" value="1"/>
</dbReference>
<dbReference type="OrthoDB" id="671595at2759"/>
<dbReference type="PROSITE" id="PS00284">
    <property type="entry name" value="SERPIN"/>
    <property type="match status" value="1"/>
</dbReference>
<dbReference type="InterPro" id="IPR023795">
    <property type="entry name" value="Serpin_CS"/>
</dbReference>
<sequence length="412" mass="46423">MAHFILSIWLLVASLSPRSCGQGAPDKESPPTPVTTAASSVFLNNWRFAFSLYMQLVIPNPGRNVLFSPLTFSIPLTLLALQTKPEACKQILQGLGFNLTKIPTDQAHMLYGQFLKALLPPHGACQTDTGSVLFVNHRRDLAPKFVQTARSLFHTEVLLASLENSQTARQQMDSIMREKTHGKIRNLLQDLEPHSALILANYILFKGKWKYHFDTKLTEIRPFSVSEGLTVQVPTMQRLGWFHIQHFSRLRSHVLQLPYACNLTAVLILPDVGRAKEAEEAIMEESFETWTQPLPLSSRRRLYFPKLSLHESTQLDELVLPASSLDIFSYDTDLSGISLQTTSMKVSKAVHKVELTMSEDGEEKEDITDLRGLPRQLITALHFNRPFLLLIIEESSHNLLFMGKVVNPNAVS</sequence>
<dbReference type="GO" id="GO:0004867">
    <property type="term" value="F:serine-type endopeptidase inhibitor activity"/>
    <property type="evidence" value="ECO:0007669"/>
    <property type="project" value="InterPro"/>
</dbReference>
<dbReference type="SMART" id="SM00093">
    <property type="entry name" value="SERPIN"/>
    <property type="match status" value="1"/>
</dbReference>
<feature type="signal peptide" evidence="2">
    <location>
        <begin position="1"/>
        <end position="21"/>
    </location>
</feature>
<dbReference type="Pfam" id="PF00079">
    <property type="entry name" value="Serpin"/>
    <property type="match status" value="1"/>
</dbReference>
<reference evidence="4" key="1">
    <citation type="submission" date="2025-08" db="UniProtKB">
        <authorList>
            <consortium name="RefSeq"/>
        </authorList>
    </citation>
    <scope>IDENTIFICATION</scope>
    <source>
        <tissue evidence="4">Leukocyte</tissue>
    </source>
</reference>
<dbReference type="RefSeq" id="XP_020040970.1">
    <property type="nucleotide sequence ID" value="XM_020185381.1"/>
</dbReference>
<evidence type="ECO:0000313" key="4">
    <source>
        <dbReference type="RefSeq" id="XP_020040970.1"/>
    </source>
</evidence>
<feature type="chain" id="PRO_5034434265" evidence="2">
    <location>
        <begin position="22"/>
        <end position="412"/>
    </location>
</feature>
<dbReference type="Gene3D" id="3.30.497.10">
    <property type="entry name" value="Antithrombin, subunit I, domain 2"/>
    <property type="match status" value="1"/>
</dbReference>
<dbReference type="InterPro" id="IPR023796">
    <property type="entry name" value="Serpin_dom"/>
</dbReference>
<evidence type="ECO:0000256" key="2">
    <source>
        <dbReference type="SAM" id="SignalP"/>
    </source>
</evidence>
<dbReference type="InterPro" id="IPR036186">
    <property type="entry name" value="Serpin_sf"/>
</dbReference>
<keyword evidence="2" id="KW-0732">Signal</keyword>
<dbReference type="InterPro" id="IPR042185">
    <property type="entry name" value="Serpin_sf_2"/>
</dbReference>
<protein>
    <submittedName>
        <fullName evidence="4">Alpha-1-antitrypsin-like protein GS55-MS</fullName>
    </submittedName>
</protein>
<feature type="domain" description="Serpin" evidence="3">
    <location>
        <begin position="50"/>
        <end position="408"/>
    </location>
</feature>
<name>A0A8B7WEW1_CASCN</name>
<dbReference type="SUPFAM" id="SSF56574">
    <property type="entry name" value="Serpins"/>
    <property type="match status" value="1"/>
</dbReference>
<proteinExistence type="inferred from homology"/>